<dbReference type="Proteomes" id="UP000030661">
    <property type="component" value="Unassembled WGS sequence"/>
</dbReference>
<evidence type="ECO:0000313" key="2">
    <source>
        <dbReference type="Proteomes" id="UP000030661"/>
    </source>
</evidence>
<dbReference type="Pfam" id="PF13591">
    <property type="entry name" value="MerR_2"/>
    <property type="match status" value="1"/>
</dbReference>
<sequence length="100" mass="11622">MHTQHFIPVDEFCASHSIEMTFISALQETGLIDMTTIKETGCIPANQLPQLEKIVRFHYELDINLEGIETIMHLLQQIYDLQADMMALKNRLRLYEDQEG</sequence>
<dbReference type="EMBL" id="DF820464">
    <property type="protein sequence ID" value="GAK56245.1"/>
    <property type="molecule type" value="Genomic_DNA"/>
</dbReference>
<accession>A0A081BV90</accession>
<dbReference type="AlphaFoldDB" id="A0A081BV90"/>
<reference evidence="1" key="1">
    <citation type="journal article" date="2015" name="PeerJ">
        <title>First genomic representation of candidate bacterial phylum KSB3 points to enhanced environmental sensing as a trigger of wastewater bulking.</title>
        <authorList>
            <person name="Sekiguchi Y."/>
            <person name="Ohashi A."/>
            <person name="Parks D.H."/>
            <person name="Yamauchi T."/>
            <person name="Tyson G.W."/>
            <person name="Hugenholtz P."/>
        </authorList>
    </citation>
    <scope>NUCLEOTIDE SEQUENCE [LARGE SCALE GENOMIC DNA]</scope>
</reference>
<dbReference type="HOGENOM" id="CLU_144710_4_0_0"/>
<name>A0A081BV90_VECG1</name>
<evidence type="ECO:0008006" key="3">
    <source>
        <dbReference type="Google" id="ProtNLM"/>
    </source>
</evidence>
<evidence type="ECO:0000313" key="1">
    <source>
        <dbReference type="EMBL" id="GAK56245.1"/>
    </source>
</evidence>
<dbReference type="Gene3D" id="1.10.1660.10">
    <property type="match status" value="1"/>
</dbReference>
<dbReference type="eggNOG" id="ENOG5032YCF">
    <property type="taxonomic scope" value="Bacteria"/>
</dbReference>
<proteinExistence type="predicted"/>
<dbReference type="STRING" id="1499967.U27_03207"/>
<gene>
    <name evidence="1" type="ORF">U27_03207</name>
</gene>
<keyword evidence="2" id="KW-1185">Reference proteome</keyword>
<protein>
    <recommendedName>
        <fullName evidence="3">MerR family transcriptional regulator</fullName>
    </recommendedName>
</protein>
<organism evidence="1">
    <name type="scientific">Vecturithrix granuli</name>
    <dbReference type="NCBI Taxonomy" id="1499967"/>
    <lineage>
        <taxon>Bacteria</taxon>
        <taxon>Candidatus Moduliflexota</taxon>
        <taxon>Candidatus Vecturitrichia</taxon>
        <taxon>Candidatus Vecturitrichales</taxon>
        <taxon>Candidatus Vecturitrichaceae</taxon>
        <taxon>Candidatus Vecturithrix</taxon>
    </lineage>
</organism>